<name>F0JGX0_9BACT</name>
<feature type="region of interest" description="Disordered" evidence="1">
    <location>
        <begin position="45"/>
        <end position="88"/>
    </location>
</feature>
<dbReference type="Proteomes" id="UP000007845">
    <property type="component" value="Chromosome"/>
</dbReference>
<accession>F0JGX0</accession>
<dbReference type="OrthoDB" id="5465133at2"/>
<keyword evidence="3" id="KW-1185">Reference proteome</keyword>
<dbReference type="SMR" id="F0JGX0"/>
<evidence type="ECO:0000256" key="1">
    <source>
        <dbReference type="SAM" id="MobiDB-lite"/>
    </source>
</evidence>
<dbReference type="RefSeq" id="WP_014322587.1">
    <property type="nucleotide sequence ID" value="NC_016803.1"/>
</dbReference>
<gene>
    <name evidence="2" type="ORF">DND132_1954</name>
</gene>
<proteinExistence type="predicted"/>
<evidence type="ECO:0000313" key="3">
    <source>
        <dbReference type="Proteomes" id="UP000007845"/>
    </source>
</evidence>
<sequence>MGNTASPQMFQQGLSLFDDVTDFLGERNSEKGASDRAEARAGLIETDAAGTAHDLRRRAEQDAARLREDREHSRSLDNARWGGSGLAMSGSTALVRDANRLKDRQDEEDVLVEGERNARSALNSARNQANMLRINEGGSADRSILSLGSKIYGRSRA</sequence>
<dbReference type="KEGG" id="ddn:DND132_1954"/>
<dbReference type="STRING" id="641491.DND132_1954"/>
<reference evidence="2 3" key="1">
    <citation type="journal article" date="2011" name="J. Bacteriol.">
        <title>Genome sequence of the mercury-methylating strain Desulfovibrio desulfuricans ND132.</title>
        <authorList>
            <person name="Brown S.D."/>
            <person name="Gilmour C.C."/>
            <person name="Kucken A.M."/>
            <person name="Wall J.D."/>
            <person name="Elias D.A."/>
            <person name="Brandt C.C."/>
            <person name="Podar M."/>
            <person name="Chertkov O."/>
            <person name="Held B."/>
            <person name="Bruce D.C."/>
            <person name="Detter J.C."/>
            <person name="Tapia R."/>
            <person name="Han C.S."/>
            <person name="Goodwin L.A."/>
            <person name="Cheng J.F."/>
            <person name="Pitluck S."/>
            <person name="Woyke T."/>
            <person name="Mikhailova N."/>
            <person name="Ivanova N.N."/>
            <person name="Han J."/>
            <person name="Lucas S."/>
            <person name="Lapidus A.L."/>
            <person name="Land M.L."/>
            <person name="Hauser L.J."/>
            <person name="Palumbo A.V."/>
        </authorList>
    </citation>
    <scope>NUCLEOTIDE SEQUENCE [LARGE SCALE GENOMIC DNA]</scope>
    <source>
        <strain evidence="2 3">ND132</strain>
    </source>
</reference>
<evidence type="ECO:0000313" key="2">
    <source>
        <dbReference type="EMBL" id="EGB15160.1"/>
    </source>
</evidence>
<dbReference type="AlphaFoldDB" id="F0JGX0"/>
<feature type="compositionally biased region" description="Basic and acidic residues" evidence="1">
    <location>
        <begin position="53"/>
        <end position="77"/>
    </location>
</feature>
<dbReference type="eggNOG" id="ENOG50318A3">
    <property type="taxonomic scope" value="Bacteria"/>
</dbReference>
<dbReference type="EMBL" id="CP003220">
    <property type="protein sequence ID" value="EGB15160.1"/>
    <property type="molecule type" value="Genomic_DNA"/>
</dbReference>
<protein>
    <submittedName>
        <fullName evidence="2">Uncharacterized protein</fullName>
    </submittedName>
</protein>
<dbReference type="HOGENOM" id="CLU_1666589_0_0_7"/>
<organism evidence="2 3">
    <name type="scientific">Pseudodesulfovibrio mercurii</name>
    <dbReference type="NCBI Taxonomy" id="641491"/>
    <lineage>
        <taxon>Bacteria</taxon>
        <taxon>Pseudomonadati</taxon>
        <taxon>Thermodesulfobacteriota</taxon>
        <taxon>Desulfovibrionia</taxon>
        <taxon>Desulfovibrionales</taxon>
        <taxon>Desulfovibrionaceae</taxon>
    </lineage>
</organism>